<sequence length="207" mass="22526">MVEKKHSLVNWILLLLVVVCVADLVHMTYRKIVSQSSAAAVEQTGMEALQLTSDNVQAGTAFVEQQDQLTFEGQLAVDKQEIPWQTNCGVVQDEATGTSIFLTPNTALAFACKPSAGQSLVFAAEIFAAVQPVSDGCSLRVQIFDANTQTQLTESTLQIPSSEQSQNFSVDLSEYEDQAIWVRLACGNGQNNNDDGDWLFLTSCSIQ</sequence>
<protein>
    <submittedName>
        <fullName evidence="1">Uncharacterized protein</fullName>
    </submittedName>
</protein>
<comment type="caution">
    <text evidence="1">The sequence shown here is derived from an EMBL/GenBank/DDBJ whole genome shotgun (WGS) entry which is preliminary data.</text>
</comment>
<evidence type="ECO:0000313" key="2">
    <source>
        <dbReference type="Proteomes" id="UP000782880"/>
    </source>
</evidence>
<accession>A0A921IKA6</accession>
<gene>
    <name evidence="1" type="ORF">K8V20_08965</name>
</gene>
<evidence type="ECO:0000313" key="1">
    <source>
        <dbReference type="EMBL" id="HJG28754.1"/>
    </source>
</evidence>
<reference evidence="1" key="2">
    <citation type="submission" date="2021-09" db="EMBL/GenBank/DDBJ databases">
        <authorList>
            <person name="Gilroy R."/>
        </authorList>
    </citation>
    <scope>NUCLEOTIDE SEQUENCE</scope>
    <source>
        <strain evidence="1">ChiBcec21-2208</strain>
    </source>
</reference>
<dbReference type="EMBL" id="DYVE01000231">
    <property type="protein sequence ID" value="HJG28754.1"/>
    <property type="molecule type" value="Genomic_DNA"/>
</dbReference>
<name>A0A921IKA6_9FIRM</name>
<dbReference type="AlphaFoldDB" id="A0A921IKA6"/>
<reference evidence="1" key="1">
    <citation type="journal article" date="2021" name="PeerJ">
        <title>Extensive microbial diversity within the chicken gut microbiome revealed by metagenomics and culture.</title>
        <authorList>
            <person name="Gilroy R."/>
            <person name="Ravi A."/>
            <person name="Getino M."/>
            <person name="Pursley I."/>
            <person name="Horton D.L."/>
            <person name="Alikhan N.F."/>
            <person name="Baker D."/>
            <person name="Gharbi K."/>
            <person name="Hall N."/>
            <person name="Watson M."/>
            <person name="Adriaenssens E.M."/>
            <person name="Foster-Nyarko E."/>
            <person name="Jarju S."/>
            <person name="Secka A."/>
            <person name="Antonio M."/>
            <person name="Oren A."/>
            <person name="Chaudhuri R.R."/>
            <person name="La Ragione R."/>
            <person name="Hildebrand F."/>
            <person name="Pallen M.J."/>
        </authorList>
    </citation>
    <scope>NUCLEOTIDE SEQUENCE</scope>
    <source>
        <strain evidence="1">ChiBcec21-2208</strain>
    </source>
</reference>
<dbReference type="Proteomes" id="UP000782880">
    <property type="component" value="Unassembled WGS sequence"/>
</dbReference>
<organism evidence="1 2">
    <name type="scientific">Subdoligranulum variabile</name>
    <dbReference type="NCBI Taxonomy" id="214851"/>
    <lineage>
        <taxon>Bacteria</taxon>
        <taxon>Bacillati</taxon>
        <taxon>Bacillota</taxon>
        <taxon>Clostridia</taxon>
        <taxon>Eubacteriales</taxon>
        <taxon>Oscillospiraceae</taxon>
        <taxon>Subdoligranulum</taxon>
    </lineage>
</organism>
<proteinExistence type="predicted"/>